<dbReference type="CDD" id="cd17546">
    <property type="entry name" value="REC_hyHK_CKI1_RcsC-like"/>
    <property type="match status" value="1"/>
</dbReference>
<feature type="transmembrane region" description="Helical" evidence="9">
    <location>
        <begin position="258"/>
        <end position="284"/>
    </location>
</feature>
<evidence type="ECO:0000256" key="6">
    <source>
        <dbReference type="PROSITE-ProRule" id="PRU00169"/>
    </source>
</evidence>
<keyword evidence="9" id="KW-1133">Transmembrane helix</keyword>
<keyword evidence="10" id="KW-0732">Signal</keyword>
<proteinExistence type="predicted"/>
<dbReference type="SUPFAM" id="SSF52172">
    <property type="entry name" value="CheY-like"/>
    <property type="match status" value="1"/>
</dbReference>
<keyword evidence="14" id="KW-1185">Reference proteome</keyword>
<feature type="transmembrane region" description="Helical" evidence="9">
    <location>
        <begin position="200"/>
        <end position="222"/>
    </location>
</feature>
<dbReference type="CDD" id="cd00082">
    <property type="entry name" value="HisKA"/>
    <property type="match status" value="1"/>
</dbReference>
<feature type="transmembrane region" description="Helical" evidence="9">
    <location>
        <begin position="296"/>
        <end position="315"/>
    </location>
</feature>
<dbReference type="PROSITE" id="PS50110">
    <property type="entry name" value="RESPONSE_REGULATORY"/>
    <property type="match status" value="1"/>
</dbReference>
<dbReference type="SUPFAM" id="SSF47384">
    <property type="entry name" value="Homodimeric domain of signal transducing histidine kinase"/>
    <property type="match status" value="1"/>
</dbReference>
<keyword evidence="7" id="KW-0175">Coiled coil</keyword>
<evidence type="ECO:0000256" key="4">
    <source>
        <dbReference type="ARBA" id="ARBA00022679"/>
    </source>
</evidence>
<dbReference type="InterPro" id="IPR005467">
    <property type="entry name" value="His_kinase_dom"/>
</dbReference>
<comment type="caution">
    <text evidence="13">The sequence shown here is derived from an EMBL/GenBank/DDBJ whole genome shotgun (WGS) entry which is preliminary data.</text>
</comment>
<feature type="region of interest" description="Disordered" evidence="8">
    <location>
        <begin position="830"/>
        <end position="857"/>
    </location>
</feature>
<dbReference type="Gene3D" id="3.30.565.10">
    <property type="entry name" value="Histidine kinase-like ATPase, C-terminal domain"/>
    <property type="match status" value="1"/>
</dbReference>
<keyword evidence="4" id="KW-0808">Transferase</keyword>
<feature type="transmembrane region" description="Helical" evidence="9">
    <location>
        <begin position="349"/>
        <end position="369"/>
    </location>
</feature>
<dbReference type="InterPro" id="IPR036097">
    <property type="entry name" value="HisK_dim/P_sf"/>
</dbReference>
<dbReference type="InterPro" id="IPR003661">
    <property type="entry name" value="HisK_dim/P_dom"/>
</dbReference>
<comment type="catalytic activity">
    <reaction evidence="1">
        <text>ATP + protein L-histidine = ADP + protein N-phospho-L-histidine.</text>
        <dbReference type="EC" id="2.7.13.3"/>
    </reaction>
</comment>
<evidence type="ECO:0000256" key="8">
    <source>
        <dbReference type="SAM" id="MobiDB-lite"/>
    </source>
</evidence>
<dbReference type="InterPro" id="IPR011623">
    <property type="entry name" value="7TMR_DISM_rcpt_extracell_dom1"/>
</dbReference>
<dbReference type="Gene3D" id="1.10.287.130">
    <property type="match status" value="1"/>
</dbReference>
<dbReference type="Pfam" id="PF00072">
    <property type="entry name" value="Response_reg"/>
    <property type="match status" value="1"/>
</dbReference>
<dbReference type="InterPro" id="IPR011006">
    <property type="entry name" value="CheY-like_superfamily"/>
</dbReference>
<dbReference type="InterPro" id="IPR003594">
    <property type="entry name" value="HATPase_dom"/>
</dbReference>
<evidence type="ECO:0000256" key="10">
    <source>
        <dbReference type="SAM" id="SignalP"/>
    </source>
</evidence>
<dbReference type="PROSITE" id="PS50109">
    <property type="entry name" value="HIS_KIN"/>
    <property type="match status" value="1"/>
</dbReference>
<dbReference type="EMBL" id="NRRV01000057">
    <property type="protein sequence ID" value="MBK1632770.1"/>
    <property type="molecule type" value="Genomic_DNA"/>
</dbReference>
<dbReference type="CDD" id="cd16922">
    <property type="entry name" value="HATPase_EvgS-ArcB-TorS-like"/>
    <property type="match status" value="1"/>
</dbReference>
<dbReference type="PRINTS" id="PR00344">
    <property type="entry name" value="BCTRLSENSOR"/>
</dbReference>
<dbReference type="PANTHER" id="PTHR43047">
    <property type="entry name" value="TWO-COMPONENT HISTIDINE PROTEIN KINASE"/>
    <property type="match status" value="1"/>
</dbReference>
<dbReference type="Proteomes" id="UP000748752">
    <property type="component" value="Unassembled WGS sequence"/>
</dbReference>
<dbReference type="Pfam" id="PF07696">
    <property type="entry name" value="7TMR-DISMED2"/>
    <property type="match status" value="1"/>
</dbReference>
<keyword evidence="5" id="KW-0418">Kinase</keyword>
<keyword evidence="9" id="KW-0472">Membrane</keyword>
<dbReference type="InterPro" id="IPR011622">
    <property type="entry name" value="7TMR_DISM_rcpt_extracell_dom2"/>
</dbReference>
<name>A0ABS1CLK1_9GAMM</name>
<evidence type="ECO:0000256" key="5">
    <source>
        <dbReference type="ARBA" id="ARBA00022777"/>
    </source>
</evidence>
<evidence type="ECO:0000256" key="3">
    <source>
        <dbReference type="ARBA" id="ARBA00022553"/>
    </source>
</evidence>
<feature type="transmembrane region" description="Helical" evidence="9">
    <location>
        <begin position="381"/>
        <end position="400"/>
    </location>
</feature>
<organism evidence="13 14">
    <name type="scientific">Thiohalocapsa halophila</name>
    <dbReference type="NCBI Taxonomy" id="69359"/>
    <lineage>
        <taxon>Bacteria</taxon>
        <taxon>Pseudomonadati</taxon>
        <taxon>Pseudomonadota</taxon>
        <taxon>Gammaproteobacteria</taxon>
        <taxon>Chromatiales</taxon>
        <taxon>Chromatiaceae</taxon>
        <taxon>Thiohalocapsa</taxon>
    </lineage>
</organism>
<dbReference type="Gene3D" id="3.40.50.2300">
    <property type="match status" value="1"/>
</dbReference>
<dbReference type="Pfam" id="PF00512">
    <property type="entry name" value="HisKA"/>
    <property type="match status" value="1"/>
</dbReference>
<feature type="domain" description="Histidine kinase" evidence="11">
    <location>
        <begin position="455"/>
        <end position="678"/>
    </location>
</feature>
<dbReference type="Pfam" id="PF07695">
    <property type="entry name" value="7TMR-DISM_7TM"/>
    <property type="match status" value="1"/>
</dbReference>
<evidence type="ECO:0000259" key="12">
    <source>
        <dbReference type="PROSITE" id="PS50110"/>
    </source>
</evidence>
<accession>A0ABS1CLK1</accession>
<dbReference type="SUPFAM" id="SSF55874">
    <property type="entry name" value="ATPase domain of HSP90 chaperone/DNA topoisomerase II/histidine kinase"/>
    <property type="match status" value="1"/>
</dbReference>
<feature type="domain" description="Response regulatory" evidence="12">
    <location>
        <begin position="704"/>
        <end position="819"/>
    </location>
</feature>
<dbReference type="InterPro" id="IPR004358">
    <property type="entry name" value="Sig_transdc_His_kin-like_C"/>
</dbReference>
<dbReference type="InterPro" id="IPR001789">
    <property type="entry name" value="Sig_transdc_resp-reg_receiver"/>
</dbReference>
<evidence type="ECO:0000256" key="2">
    <source>
        <dbReference type="ARBA" id="ARBA00012438"/>
    </source>
</evidence>
<feature type="transmembrane region" description="Helical" evidence="9">
    <location>
        <begin position="321"/>
        <end position="342"/>
    </location>
</feature>
<feature type="signal peptide" evidence="10">
    <location>
        <begin position="1"/>
        <end position="31"/>
    </location>
</feature>
<feature type="modified residue" description="4-aspartylphosphate" evidence="6">
    <location>
        <position position="753"/>
    </location>
</feature>
<dbReference type="SMART" id="SM00387">
    <property type="entry name" value="HATPase_c"/>
    <property type="match status" value="1"/>
</dbReference>
<evidence type="ECO:0000256" key="7">
    <source>
        <dbReference type="SAM" id="Coils"/>
    </source>
</evidence>
<evidence type="ECO:0000256" key="9">
    <source>
        <dbReference type="SAM" id="Phobius"/>
    </source>
</evidence>
<evidence type="ECO:0000313" key="14">
    <source>
        <dbReference type="Proteomes" id="UP000748752"/>
    </source>
</evidence>
<dbReference type="SMART" id="SM00388">
    <property type="entry name" value="HisKA"/>
    <property type="match status" value="1"/>
</dbReference>
<dbReference type="EC" id="2.7.13.3" evidence="2"/>
<dbReference type="PANTHER" id="PTHR43047:SF72">
    <property type="entry name" value="OSMOSENSING HISTIDINE PROTEIN KINASE SLN1"/>
    <property type="match status" value="1"/>
</dbReference>
<keyword evidence="3 6" id="KW-0597">Phosphoprotein</keyword>
<evidence type="ECO:0000313" key="13">
    <source>
        <dbReference type="EMBL" id="MBK1632770.1"/>
    </source>
</evidence>
<feature type="chain" id="PRO_5046114403" description="histidine kinase" evidence="10">
    <location>
        <begin position="32"/>
        <end position="927"/>
    </location>
</feature>
<sequence>MPTEPMPSVWPARLRRLLLLMLVILAAVARAAPAASPPEVVITGAGDLPLQVEHMALLRDPTRDLALADVLAPQTAGDFKPAPPGIPNLGTDSDAVWARFAVRNATDQALALLLVLADARIAQVAYWALDERGQVIAQRRDGRFADPAQRDRSHRWFLFELPLTAEAAATVYLRVTGNTGRRLDLRLTDRLRLAEADRAAYAWLALFFGALLFMLAYNLLLLIQLRDPAYLWLCWVIAGVIIWAAEREGLLRTLPWPLWPTWLCGIAGGAAVALIGIYLFPVAFLQLRQQAPRWVWVHYALVLLAASLPLVTAWLPLTGYTLNSTLGASAAPVMMVSGMLALRRQPRAAGWYLASWFPMLLPYLLLMPLNFGLLPALPSVWVLPYGGLLFMLLLLSVAQADRVNTLRRRAERAQAALERNEARLHELVDARTRELAVQRDRAEAANRAKTRFLASMSHDLRTPLNAVLGGADLLRRSPRLDAEAQAHCGLIQRGGRHLLRLIDDLLDIARIEHDRLRPVPIEVALRALLADLAAVADRQAEAKGLGFEAQIAADLPERVRTDGRRVRQVLQNLLDNAVKYTDAGRVVFSAALDPTAPLATDTDTRVLLFTVTDTGRGIAPADRERLFAPFEQAHHTTSGSGLGLAICRELAEMLGGALTLDSAPGQGSRFGFRLPVQGVAAISDGDAPAAEQAPIVGYAGPRRRVLVIDDSGVNRLLMSGQLRGLGFAVDTAESAGTALATARRHPPDLVIADLRMPGTCGYAAVWQLRAALGRPDLPAIAASASPLPAPGDAVELGFQAFLLKPIEQGPLSAALGLCLGLTWRWADAEAAGTSPAPDEAAAPGQGSLDPTVEPPLRPPPMELDAARELAEQHDWASLREWCTELGDAFPECADFARRLRDLLDAIDAGPGADAAAGALQRLLADSG</sequence>
<feature type="coiled-coil region" evidence="7">
    <location>
        <begin position="400"/>
        <end position="430"/>
    </location>
</feature>
<feature type="transmembrane region" description="Helical" evidence="9">
    <location>
        <begin position="229"/>
        <end position="246"/>
    </location>
</feature>
<dbReference type="Gene3D" id="2.60.40.2380">
    <property type="match status" value="1"/>
</dbReference>
<evidence type="ECO:0000259" key="11">
    <source>
        <dbReference type="PROSITE" id="PS50109"/>
    </source>
</evidence>
<keyword evidence="9" id="KW-0812">Transmembrane</keyword>
<dbReference type="Pfam" id="PF02518">
    <property type="entry name" value="HATPase_c"/>
    <property type="match status" value="1"/>
</dbReference>
<gene>
    <name evidence="13" type="ORF">CKO31_18865</name>
</gene>
<evidence type="ECO:0000256" key="1">
    <source>
        <dbReference type="ARBA" id="ARBA00000085"/>
    </source>
</evidence>
<dbReference type="SMART" id="SM00448">
    <property type="entry name" value="REC"/>
    <property type="match status" value="1"/>
</dbReference>
<protein>
    <recommendedName>
        <fullName evidence="2">histidine kinase</fullName>
        <ecNumber evidence="2">2.7.13.3</ecNumber>
    </recommendedName>
</protein>
<reference evidence="13 14" key="1">
    <citation type="journal article" date="2020" name="Microorganisms">
        <title>Osmotic Adaptation and Compatible Solute Biosynthesis of Phototrophic Bacteria as Revealed from Genome Analyses.</title>
        <authorList>
            <person name="Imhoff J.F."/>
            <person name="Rahn T."/>
            <person name="Kunzel S."/>
            <person name="Keller A."/>
            <person name="Neulinger S.C."/>
        </authorList>
    </citation>
    <scope>NUCLEOTIDE SEQUENCE [LARGE SCALE GENOMIC DNA]</scope>
    <source>
        <strain evidence="13 14">DSM 6210</strain>
    </source>
</reference>
<dbReference type="InterPro" id="IPR036890">
    <property type="entry name" value="HATPase_C_sf"/>
</dbReference>